<evidence type="ECO:0000256" key="3">
    <source>
        <dbReference type="SAM" id="SignalP"/>
    </source>
</evidence>
<reference evidence="5" key="2">
    <citation type="submission" date="2021-08" db="EMBL/GenBank/DDBJ databases">
        <authorList>
            <person name="Tani A."/>
            <person name="Ola A."/>
            <person name="Ogura Y."/>
            <person name="Katsura K."/>
            <person name="Hayashi T."/>
        </authorList>
    </citation>
    <scope>NUCLEOTIDE SEQUENCE</scope>
    <source>
        <strain evidence="5">LMG 23639</strain>
    </source>
</reference>
<dbReference type="RefSeq" id="WP_238274176.1">
    <property type="nucleotide sequence ID" value="NZ_BPQR01000011.1"/>
</dbReference>
<protein>
    <recommendedName>
        <fullName evidence="4">DUF4349 domain-containing protein</fullName>
    </recommendedName>
</protein>
<feature type="signal peptide" evidence="3">
    <location>
        <begin position="1"/>
        <end position="23"/>
    </location>
</feature>
<keyword evidence="3" id="KW-0732">Signal</keyword>
<feature type="chain" id="PRO_5047086598" description="DUF4349 domain-containing protein" evidence="3">
    <location>
        <begin position="24"/>
        <end position="293"/>
    </location>
</feature>
<comment type="caution">
    <text evidence="5">The sequence shown here is derived from an EMBL/GenBank/DDBJ whole genome shotgun (WGS) entry which is preliminary data.</text>
</comment>
<feature type="domain" description="DUF4349" evidence="4">
    <location>
        <begin position="52"/>
        <end position="270"/>
    </location>
</feature>
<keyword evidence="2" id="KW-0812">Transmembrane</keyword>
<evidence type="ECO:0000313" key="5">
    <source>
        <dbReference type="EMBL" id="GJE05491.1"/>
    </source>
</evidence>
<keyword evidence="2" id="KW-0472">Membrane</keyword>
<keyword evidence="1" id="KW-0175">Coiled coil</keyword>
<keyword evidence="2" id="KW-1133">Transmembrane helix</keyword>
<dbReference type="Pfam" id="PF14257">
    <property type="entry name" value="DUF4349"/>
    <property type="match status" value="1"/>
</dbReference>
<dbReference type="Proteomes" id="UP001055102">
    <property type="component" value="Unassembled WGS sequence"/>
</dbReference>
<evidence type="ECO:0000259" key="4">
    <source>
        <dbReference type="Pfam" id="PF14257"/>
    </source>
</evidence>
<evidence type="ECO:0000256" key="1">
    <source>
        <dbReference type="SAM" id="Coils"/>
    </source>
</evidence>
<proteinExistence type="predicted"/>
<name>A0ABQ4ST79_9HYPH</name>
<feature type="coiled-coil region" evidence="1">
    <location>
        <begin position="181"/>
        <end position="208"/>
    </location>
</feature>
<organism evidence="5 6">
    <name type="scientific">Methylobacterium jeotgali</name>
    <dbReference type="NCBI Taxonomy" id="381630"/>
    <lineage>
        <taxon>Bacteria</taxon>
        <taxon>Pseudomonadati</taxon>
        <taxon>Pseudomonadota</taxon>
        <taxon>Alphaproteobacteria</taxon>
        <taxon>Hyphomicrobiales</taxon>
        <taxon>Methylobacteriaceae</taxon>
        <taxon>Methylobacterium</taxon>
    </lineage>
</organism>
<accession>A0ABQ4ST79</accession>
<keyword evidence="6" id="KW-1185">Reference proteome</keyword>
<dbReference type="EMBL" id="BPQR01000011">
    <property type="protein sequence ID" value="GJE05491.1"/>
    <property type="molecule type" value="Genomic_DNA"/>
</dbReference>
<evidence type="ECO:0000313" key="6">
    <source>
        <dbReference type="Proteomes" id="UP001055102"/>
    </source>
</evidence>
<reference evidence="5" key="1">
    <citation type="journal article" date="2021" name="Front. Microbiol.">
        <title>Comprehensive Comparative Genomics and Phenotyping of Methylobacterium Species.</title>
        <authorList>
            <person name="Alessa O."/>
            <person name="Ogura Y."/>
            <person name="Fujitani Y."/>
            <person name="Takami H."/>
            <person name="Hayashi T."/>
            <person name="Sahin N."/>
            <person name="Tani A."/>
        </authorList>
    </citation>
    <scope>NUCLEOTIDE SEQUENCE</scope>
    <source>
        <strain evidence="5">LMG 23639</strain>
    </source>
</reference>
<evidence type="ECO:0000256" key="2">
    <source>
        <dbReference type="SAM" id="Phobius"/>
    </source>
</evidence>
<gene>
    <name evidence="5" type="ORF">AOPFMNJM_0791</name>
</gene>
<sequence length="293" mass="31573">MSALPTLLRGFALALLLAAGGCADRDAGTASPEIRGLAASPALGRNQDVQLAYRHSLTIGLRSDRVAARFAAARDRCNGEAEKGCVLLESSLSEGRGPSGRPSASLQVRLPHDAVAPYVAFVTAPLPGEAAGDVVVRDQSTRADDVTRVIQDGTRRIAQLGDYRAKLTALSERPDISVESLIKVADELAKVQSQIEEAEAAQRGVRQRVETEIVTISLRSDETRTGPFAPVSDAWAQSGRILGESAGTALRVAVASLPWIPLVLIVFLILRALWRLRRRRRARPPRLQVEERP</sequence>
<dbReference type="InterPro" id="IPR025645">
    <property type="entry name" value="DUF4349"/>
</dbReference>
<feature type="transmembrane region" description="Helical" evidence="2">
    <location>
        <begin position="252"/>
        <end position="274"/>
    </location>
</feature>